<comment type="caution">
    <text evidence="3">The sequence shown here is derived from an EMBL/GenBank/DDBJ whole genome shotgun (WGS) entry which is preliminary data.</text>
</comment>
<protein>
    <recommendedName>
        <fullName evidence="2">FP protein C-terminal domain-containing protein</fullName>
    </recommendedName>
</protein>
<sequence>MRCARGGVRMGRGRVKRGSASGEWERGSGEGECQITVPRPGQGGLNLLGPGKDLSILRPHIVSWYKVRHKRVRPVETFVGVVCKCGAARGSEEARKRSAGQPVPRGNKDDIRMSCLRLPGDLVRFLQRSRLFLLRRLPHLHGLRWARFAASCRNHMRNASTNQDKPIFVNDHLTPENKRLFAQALALKKEKQWQFLWVDNCRIKARKTTDNRVYRISGVGDLAVFS</sequence>
<feature type="domain" description="FP protein C-terminal" evidence="2">
    <location>
        <begin position="174"/>
        <end position="223"/>
    </location>
</feature>
<name>A0A9D4SS85_RHISA</name>
<evidence type="ECO:0000313" key="4">
    <source>
        <dbReference type="Proteomes" id="UP000821837"/>
    </source>
</evidence>
<dbReference type="Pfam" id="PF25298">
    <property type="entry name" value="Baculo_FP_2nd"/>
    <property type="match status" value="1"/>
</dbReference>
<dbReference type="EMBL" id="JABSTV010001252">
    <property type="protein sequence ID" value="KAH7947206.1"/>
    <property type="molecule type" value="Genomic_DNA"/>
</dbReference>
<feature type="region of interest" description="Disordered" evidence="1">
    <location>
        <begin position="1"/>
        <end position="33"/>
    </location>
</feature>
<gene>
    <name evidence="3" type="ORF">HPB52_008236</name>
</gene>
<evidence type="ECO:0000256" key="1">
    <source>
        <dbReference type="SAM" id="MobiDB-lite"/>
    </source>
</evidence>
<evidence type="ECO:0000259" key="2">
    <source>
        <dbReference type="Pfam" id="PF25298"/>
    </source>
</evidence>
<dbReference type="Proteomes" id="UP000821837">
    <property type="component" value="Chromosome 6"/>
</dbReference>
<reference evidence="3" key="2">
    <citation type="submission" date="2021-09" db="EMBL/GenBank/DDBJ databases">
        <authorList>
            <person name="Jia N."/>
            <person name="Wang J."/>
            <person name="Shi W."/>
            <person name="Du L."/>
            <person name="Sun Y."/>
            <person name="Zhan W."/>
            <person name="Jiang J."/>
            <person name="Wang Q."/>
            <person name="Zhang B."/>
            <person name="Ji P."/>
            <person name="Sakyi L.B."/>
            <person name="Cui X."/>
            <person name="Yuan T."/>
            <person name="Jiang B."/>
            <person name="Yang W."/>
            <person name="Lam T.T.-Y."/>
            <person name="Chang Q."/>
            <person name="Ding S."/>
            <person name="Wang X."/>
            <person name="Zhu J."/>
            <person name="Ruan X."/>
            <person name="Zhao L."/>
            <person name="Wei J."/>
            <person name="Que T."/>
            <person name="Du C."/>
            <person name="Cheng J."/>
            <person name="Dai P."/>
            <person name="Han X."/>
            <person name="Huang E."/>
            <person name="Gao Y."/>
            <person name="Liu J."/>
            <person name="Shao H."/>
            <person name="Ye R."/>
            <person name="Li L."/>
            <person name="Wei W."/>
            <person name="Wang X."/>
            <person name="Wang C."/>
            <person name="Huo Q."/>
            <person name="Li W."/>
            <person name="Guo W."/>
            <person name="Chen H."/>
            <person name="Chen S."/>
            <person name="Zhou L."/>
            <person name="Zhou L."/>
            <person name="Ni X."/>
            <person name="Tian J."/>
            <person name="Zhou Y."/>
            <person name="Sheng Y."/>
            <person name="Liu T."/>
            <person name="Pan Y."/>
            <person name="Xia L."/>
            <person name="Li J."/>
            <person name="Zhao F."/>
            <person name="Cao W."/>
        </authorList>
    </citation>
    <scope>NUCLEOTIDE SEQUENCE</scope>
    <source>
        <strain evidence="3">Rsan-2018</strain>
        <tissue evidence="3">Larvae</tissue>
    </source>
</reference>
<dbReference type="VEuPathDB" id="VectorBase:RSAN_039436"/>
<dbReference type="AlphaFoldDB" id="A0A9D4SS85"/>
<dbReference type="InterPro" id="IPR057251">
    <property type="entry name" value="FP_C"/>
</dbReference>
<keyword evidence="4" id="KW-1185">Reference proteome</keyword>
<proteinExistence type="predicted"/>
<accession>A0A9D4SS85</accession>
<evidence type="ECO:0000313" key="3">
    <source>
        <dbReference type="EMBL" id="KAH7947206.1"/>
    </source>
</evidence>
<reference evidence="3" key="1">
    <citation type="journal article" date="2020" name="Cell">
        <title>Large-Scale Comparative Analyses of Tick Genomes Elucidate Their Genetic Diversity and Vector Capacities.</title>
        <authorList>
            <consortium name="Tick Genome and Microbiome Consortium (TIGMIC)"/>
            <person name="Jia N."/>
            <person name="Wang J."/>
            <person name="Shi W."/>
            <person name="Du L."/>
            <person name="Sun Y."/>
            <person name="Zhan W."/>
            <person name="Jiang J.F."/>
            <person name="Wang Q."/>
            <person name="Zhang B."/>
            <person name="Ji P."/>
            <person name="Bell-Sakyi L."/>
            <person name="Cui X.M."/>
            <person name="Yuan T.T."/>
            <person name="Jiang B.G."/>
            <person name="Yang W.F."/>
            <person name="Lam T.T."/>
            <person name="Chang Q.C."/>
            <person name="Ding S.J."/>
            <person name="Wang X.J."/>
            <person name="Zhu J.G."/>
            <person name="Ruan X.D."/>
            <person name="Zhao L."/>
            <person name="Wei J.T."/>
            <person name="Ye R.Z."/>
            <person name="Que T.C."/>
            <person name="Du C.H."/>
            <person name="Zhou Y.H."/>
            <person name="Cheng J.X."/>
            <person name="Dai P.F."/>
            <person name="Guo W.B."/>
            <person name="Han X.H."/>
            <person name="Huang E.J."/>
            <person name="Li L.F."/>
            <person name="Wei W."/>
            <person name="Gao Y.C."/>
            <person name="Liu J.Z."/>
            <person name="Shao H.Z."/>
            <person name="Wang X."/>
            <person name="Wang C.C."/>
            <person name="Yang T.C."/>
            <person name="Huo Q.B."/>
            <person name="Li W."/>
            <person name="Chen H.Y."/>
            <person name="Chen S.E."/>
            <person name="Zhou L.G."/>
            <person name="Ni X.B."/>
            <person name="Tian J.H."/>
            <person name="Sheng Y."/>
            <person name="Liu T."/>
            <person name="Pan Y.S."/>
            <person name="Xia L.Y."/>
            <person name="Li J."/>
            <person name="Zhao F."/>
            <person name="Cao W.C."/>
        </authorList>
    </citation>
    <scope>NUCLEOTIDE SEQUENCE</scope>
    <source>
        <strain evidence="3">Rsan-2018</strain>
    </source>
</reference>
<organism evidence="3 4">
    <name type="scientific">Rhipicephalus sanguineus</name>
    <name type="common">Brown dog tick</name>
    <name type="synonym">Ixodes sanguineus</name>
    <dbReference type="NCBI Taxonomy" id="34632"/>
    <lineage>
        <taxon>Eukaryota</taxon>
        <taxon>Metazoa</taxon>
        <taxon>Ecdysozoa</taxon>
        <taxon>Arthropoda</taxon>
        <taxon>Chelicerata</taxon>
        <taxon>Arachnida</taxon>
        <taxon>Acari</taxon>
        <taxon>Parasitiformes</taxon>
        <taxon>Ixodida</taxon>
        <taxon>Ixodoidea</taxon>
        <taxon>Ixodidae</taxon>
        <taxon>Rhipicephalinae</taxon>
        <taxon>Rhipicephalus</taxon>
        <taxon>Rhipicephalus</taxon>
    </lineage>
</organism>